<keyword evidence="11 18" id="KW-0479">Metal-binding</keyword>
<comment type="catalytic activity">
    <reaction evidence="1 18">
        <text>7-phospho-2-dehydro-3-deoxy-D-arabino-heptonate = 3-dehydroquinate + phosphate</text>
        <dbReference type="Rhea" id="RHEA:21968"/>
        <dbReference type="ChEBI" id="CHEBI:32364"/>
        <dbReference type="ChEBI" id="CHEBI:43474"/>
        <dbReference type="ChEBI" id="CHEBI:58394"/>
        <dbReference type="EC" id="4.2.3.4"/>
    </reaction>
</comment>
<keyword evidence="13 18" id="KW-0862">Zinc</keyword>
<dbReference type="PANTHER" id="PTHR43622">
    <property type="entry name" value="3-DEHYDROQUINATE SYNTHASE"/>
    <property type="match status" value="1"/>
</dbReference>
<comment type="caution">
    <text evidence="21">The sequence shown here is derived from an EMBL/GenBank/DDBJ whole genome shotgun (WGS) entry which is preliminary data.</text>
</comment>
<comment type="cofactor">
    <cofactor evidence="18">
        <name>Co(2+)</name>
        <dbReference type="ChEBI" id="CHEBI:48828"/>
    </cofactor>
    <cofactor evidence="18">
        <name>Zn(2+)</name>
        <dbReference type="ChEBI" id="CHEBI:29105"/>
    </cofactor>
    <text evidence="18">Binds 1 divalent metal cation per subunit. Can use either Co(2+) or Zn(2+).</text>
</comment>
<protein>
    <recommendedName>
        <fullName evidence="8 18">3-dehydroquinate synthase</fullName>
        <shortName evidence="18">DHQS</shortName>
        <ecNumber evidence="7 18">4.2.3.4</ecNumber>
    </recommendedName>
</protein>
<keyword evidence="15 18" id="KW-0057">Aromatic amino acid biosynthesis</keyword>
<proteinExistence type="inferred from homology"/>
<keyword evidence="17 18" id="KW-0170">Cobalt</keyword>
<comment type="similarity">
    <text evidence="6 18">Belongs to the sugar phosphate cyclases superfamily. Dehydroquinate synthase family.</text>
</comment>
<feature type="domain" description="3-dehydroquinate synthase N-terminal" evidence="19">
    <location>
        <begin position="68"/>
        <end position="179"/>
    </location>
</feature>
<evidence type="ECO:0000256" key="10">
    <source>
        <dbReference type="ARBA" id="ARBA00022605"/>
    </source>
</evidence>
<evidence type="ECO:0000256" key="6">
    <source>
        <dbReference type="ARBA" id="ARBA00005412"/>
    </source>
</evidence>
<dbReference type="GO" id="GO:0009423">
    <property type="term" value="P:chorismate biosynthetic process"/>
    <property type="evidence" value="ECO:0007669"/>
    <property type="project" value="UniProtKB-UniRule"/>
</dbReference>
<evidence type="ECO:0000256" key="11">
    <source>
        <dbReference type="ARBA" id="ARBA00022723"/>
    </source>
</evidence>
<dbReference type="Gene3D" id="1.20.1090.10">
    <property type="entry name" value="Dehydroquinate synthase-like - alpha domain"/>
    <property type="match status" value="1"/>
</dbReference>
<dbReference type="InterPro" id="IPR016037">
    <property type="entry name" value="DHQ_synth_AroB"/>
</dbReference>
<dbReference type="PIRSF" id="PIRSF001455">
    <property type="entry name" value="DHQ_synth"/>
    <property type="match status" value="1"/>
</dbReference>
<comment type="pathway">
    <text evidence="5 18">Metabolic intermediate biosynthesis; chorismate biosynthesis; chorismate from D-erythrose 4-phosphate and phosphoenolpyruvate: step 2/7.</text>
</comment>
<evidence type="ECO:0000256" key="16">
    <source>
        <dbReference type="ARBA" id="ARBA00023239"/>
    </source>
</evidence>
<keyword evidence="10 18" id="KW-0028">Amino-acid biosynthesis</keyword>
<feature type="binding site" evidence="18">
    <location>
        <position position="143"/>
    </location>
    <ligand>
        <name>NAD(+)</name>
        <dbReference type="ChEBI" id="CHEBI:57540"/>
    </ligand>
</feature>
<sequence length="361" mass="39464">MMQGQRIDVVSVKPYPVFLGARLEDLGEYLTTRIGAGEHLLVITHPNIAADYMDTLKKGLGAFSVNALIVPQGEDEKSLNRLSDLTSEAIACGADRKTVVLALGGGVIGDLAGFFASMFMRGIRYVQIPTTLLAMVDSSIGGKVAVNHAAGKNLLGDFYPPLAVWTDFSTLETLPWEEMLNGLAETIKHAVIADGELLSFIEKHREEIRARKPELYKELTSRSSAVKVRLVTEDETEQGKRMFLNYGHSFGHALEAEMAYQGITHGQGVSIGMVAAAHLAHERGFMNNGEVERLIKLLKGFGLPVTIKNKDPQALINLMGADKKNYKGQKVLVLPKGIGQGIVIRDADNEEILRAWNKVIE</sequence>
<comment type="cofactor">
    <cofactor evidence="3">
        <name>Zn(2+)</name>
        <dbReference type="ChEBI" id="CHEBI:29105"/>
    </cofactor>
</comment>
<dbReference type="FunFam" id="3.40.50.1970:FF:000007">
    <property type="entry name" value="Pentafunctional AROM polypeptide"/>
    <property type="match status" value="1"/>
</dbReference>
<evidence type="ECO:0000259" key="20">
    <source>
        <dbReference type="Pfam" id="PF24621"/>
    </source>
</evidence>
<dbReference type="GO" id="GO:0009073">
    <property type="term" value="P:aromatic amino acid family biosynthetic process"/>
    <property type="evidence" value="ECO:0007669"/>
    <property type="project" value="UniProtKB-KW"/>
</dbReference>
<dbReference type="EMBL" id="DUTF01000260">
    <property type="protein sequence ID" value="HHY27462.1"/>
    <property type="molecule type" value="Genomic_DNA"/>
</dbReference>
<dbReference type="PANTHER" id="PTHR43622:SF7">
    <property type="entry name" value="3-DEHYDROQUINATE SYNTHASE, CHLOROPLASTIC"/>
    <property type="match status" value="1"/>
</dbReference>
<evidence type="ECO:0000256" key="9">
    <source>
        <dbReference type="ARBA" id="ARBA00022490"/>
    </source>
</evidence>
<evidence type="ECO:0000259" key="19">
    <source>
        <dbReference type="Pfam" id="PF01761"/>
    </source>
</evidence>
<dbReference type="GO" id="GO:0000166">
    <property type="term" value="F:nucleotide binding"/>
    <property type="evidence" value="ECO:0007669"/>
    <property type="project" value="UniProtKB-KW"/>
</dbReference>
<evidence type="ECO:0000256" key="14">
    <source>
        <dbReference type="ARBA" id="ARBA00023027"/>
    </source>
</evidence>
<feature type="binding site" evidence="18">
    <location>
        <position position="248"/>
    </location>
    <ligand>
        <name>Zn(2+)</name>
        <dbReference type="ChEBI" id="CHEBI:29105"/>
    </ligand>
</feature>
<dbReference type="Pfam" id="PF01761">
    <property type="entry name" value="DHQ_synthase"/>
    <property type="match status" value="1"/>
</dbReference>
<dbReference type="GO" id="GO:0005737">
    <property type="term" value="C:cytoplasm"/>
    <property type="evidence" value="ECO:0007669"/>
    <property type="project" value="UniProtKB-SubCell"/>
</dbReference>
<dbReference type="CDD" id="cd08195">
    <property type="entry name" value="DHQS"/>
    <property type="match status" value="1"/>
</dbReference>
<keyword evidence="12 18" id="KW-0547">Nucleotide-binding</keyword>
<dbReference type="UniPathway" id="UPA00053">
    <property type="reaction ID" value="UER00085"/>
</dbReference>
<keyword evidence="9 18" id="KW-0963">Cytoplasm</keyword>
<feature type="binding site" evidence="18">
    <location>
        <begin position="170"/>
        <end position="173"/>
    </location>
    <ligand>
        <name>NAD(+)</name>
        <dbReference type="ChEBI" id="CHEBI:57540"/>
    </ligand>
</feature>
<dbReference type="Gene3D" id="3.40.50.1970">
    <property type="match status" value="1"/>
</dbReference>
<evidence type="ECO:0000256" key="2">
    <source>
        <dbReference type="ARBA" id="ARBA00001911"/>
    </source>
</evidence>
<name>A0A7C6Z5E7_9FIRM</name>
<feature type="binding site" evidence="18">
    <location>
        <begin position="106"/>
        <end position="110"/>
    </location>
    <ligand>
        <name>NAD(+)</name>
        <dbReference type="ChEBI" id="CHEBI:57540"/>
    </ligand>
</feature>
<comment type="subcellular location">
    <subcellularLocation>
        <location evidence="4 18">Cytoplasm</location>
    </subcellularLocation>
</comment>
<accession>A0A7C6Z5E7</accession>
<comment type="function">
    <text evidence="18">Catalyzes the conversion of 3-deoxy-D-arabino-heptulosonate 7-phosphate (DAHP) to dehydroquinate (DHQ).</text>
</comment>
<dbReference type="NCBIfam" id="TIGR01357">
    <property type="entry name" value="aroB"/>
    <property type="match status" value="1"/>
</dbReference>
<dbReference type="Pfam" id="PF24621">
    <property type="entry name" value="DHQS_C"/>
    <property type="match status" value="1"/>
</dbReference>
<organism evidence="21 22">
    <name type="scientific">Desulfitobacterium dehalogenans</name>
    <dbReference type="NCBI Taxonomy" id="36854"/>
    <lineage>
        <taxon>Bacteria</taxon>
        <taxon>Bacillati</taxon>
        <taxon>Bacillota</taxon>
        <taxon>Clostridia</taxon>
        <taxon>Eubacteriales</taxon>
        <taxon>Desulfitobacteriaceae</taxon>
        <taxon>Desulfitobacterium</taxon>
    </lineage>
</organism>
<feature type="binding site" evidence="18">
    <location>
        <position position="185"/>
    </location>
    <ligand>
        <name>Zn(2+)</name>
        <dbReference type="ChEBI" id="CHEBI:29105"/>
    </ligand>
</feature>
<feature type="binding site" evidence="18">
    <location>
        <position position="265"/>
    </location>
    <ligand>
        <name>Zn(2+)</name>
        <dbReference type="ChEBI" id="CHEBI:29105"/>
    </ligand>
</feature>
<dbReference type="Proteomes" id="UP000553059">
    <property type="component" value="Unassembled WGS sequence"/>
</dbReference>
<reference evidence="21 22" key="1">
    <citation type="journal article" date="2020" name="Biotechnol. Biofuels">
        <title>New insights from the biogas microbiome by comprehensive genome-resolved metagenomics of nearly 1600 species originating from multiple anaerobic digesters.</title>
        <authorList>
            <person name="Campanaro S."/>
            <person name="Treu L."/>
            <person name="Rodriguez-R L.M."/>
            <person name="Kovalovszki A."/>
            <person name="Ziels R.M."/>
            <person name="Maus I."/>
            <person name="Zhu X."/>
            <person name="Kougias P.G."/>
            <person name="Basile A."/>
            <person name="Luo G."/>
            <person name="Schluter A."/>
            <person name="Konstantinidis K.T."/>
            <person name="Angelidaki I."/>
        </authorList>
    </citation>
    <scope>NUCLEOTIDE SEQUENCE [LARGE SCALE GENOMIC DNA]</scope>
    <source>
        <strain evidence="21">AS05jafATM_4</strain>
    </source>
</reference>
<evidence type="ECO:0000256" key="15">
    <source>
        <dbReference type="ARBA" id="ARBA00023141"/>
    </source>
</evidence>
<comment type="cofactor">
    <cofactor evidence="2 18">
        <name>NAD(+)</name>
        <dbReference type="ChEBI" id="CHEBI:57540"/>
    </cofactor>
</comment>
<evidence type="ECO:0000313" key="21">
    <source>
        <dbReference type="EMBL" id="HHY27462.1"/>
    </source>
</evidence>
<dbReference type="AlphaFoldDB" id="A0A7C6Z5E7"/>
<dbReference type="InterPro" id="IPR030960">
    <property type="entry name" value="DHQS/DOIS_N"/>
</dbReference>
<dbReference type="InterPro" id="IPR050071">
    <property type="entry name" value="Dehydroquinate_synthase"/>
</dbReference>
<dbReference type="InterPro" id="IPR030963">
    <property type="entry name" value="DHQ_synth_fam"/>
</dbReference>
<dbReference type="GO" id="GO:0046872">
    <property type="term" value="F:metal ion binding"/>
    <property type="evidence" value="ECO:0007669"/>
    <property type="project" value="UniProtKB-KW"/>
</dbReference>
<dbReference type="SUPFAM" id="SSF56796">
    <property type="entry name" value="Dehydroquinate synthase-like"/>
    <property type="match status" value="1"/>
</dbReference>
<gene>
    <name evidence="18 21" type="primary">aroB</name>
    <name evidence="21" type="ORF">GX523_12120</name>
</gene>
<evidence type="ECO:0000256" key="18">
    <source>
        <dbReference type="HAMAP-Rule" id="MF_00110"/>
    </source>
</evidence>
<feature type="binding site" evidence="18">
    <location>
        <begin position="130"/>
        <end position="131"/>
    </location>
    <ligand>
        <name>NAD(+)</name>
        <dbReference type="ChEBI" id="CHEBI:57540"/>
    </ligand>
</feature>
<evidence type="ECO:0000256" key="4">
    <source>
        <dbReference type="ARBA" id="ARBA00004496"/>
    </source>
</evidence>
<feature type="binding site" evidence="18">
    <location>
        <position position="152"/>
    </location>
    <ligand>
        <name>NAD(+)</name>
        <dbReference type="ChEBI" id="CHEBI:57540"/>
    </ligand>
</feature>
<evidence type="ECO:0000256" key="3">
    <source>
        <dbReference type="ARBA" id="ARBA00001947"/>
    </source>
</evidence>
<dbReference type="GO" id="GO:0003856">
    <property type="term" value="F:3-dehydroquinate synthase activity"/>
    <property type="evidence" value="ECO:0007669"/>
    <property type="project" value="UniProtKB-UniRule"/>
</dbReference>
<comment type="caution">
    <text evidence="18">Lacks conserved residue(s) required for the propagation of feature annotation.</text>
</comment>
<evidence type="ECO:0000256" key="12">
    <source>
        <dbReference type="ARBA" id="ARBA00022741"/>
    </source>
</evidence>
<dbReference type="GO" id="GO:0008652">
    <property type="term" value="P:amino acid biosynthetic process"/>
    <property type="evidence" value="ECO:0007669"/>
    <property type="project" value="UniProtKB-KW"/>
</dbReference>
<evidence type="ECO:0000256" key="8">
    <source>
        <dbReference type="ARBA" id="ARBA00017684"/>
    </source>
</evidence>
<dbReference type="InterPro" id="IPR056179">
    <property type="entry name" value="DHQS_C"/>
</dbReference>
<evidence type="ECO:0000256" key="5">
    <source>
        <dbReference type="ARBA" id="ARBA00004661"/>
    </source>
</evidence>
<keyword evidence="14 18" id="KW-0520">NAD</keyword>
<evidence type="ECO:0000256" key="1">
    <source>
        <dbReference type="ARBA" id="ARBA00001393"/>
    </source>
</evidence>
<feature type="domain" description="3-dehydroquinate synthase C-terminal" evidence="20">
    <location>
        <begin position="182"/>
        <end position="325"/>
    </location>
</feature>
<keyword evidence="16 18" id="KW-0456">Lyase</keyword>
<dbReference type="HAMAP" id="MF_00110">
    <property type="entry name" value="DHQ_synthase"/>
    <property type="match status" value="1"/>
</dbReference>
<evidence type="ECO:0000256" key="17">
    <source>
        <dbReference type="ARBA" id="ARBA00023285"/>
    </source>
</evidence>
<evidence type="ECO:0000313" key="22">
    <source>
        <dbReference type="Proteomes" id="UP000553059"/>
    </source>
</evidence>
<evidence type="ECO:0000256" key="7">
    <source>
        <dbReference type="ARBA" id="ARBA00013031"/>
    </source>
</evidence>
<dbReference type="EC" id="4.2.3.4" evidence="7 18"/>
<evidence type="ECO:0000256" key="13">
    <source>
        <dbReference type="ARBA" id="ARBA00022833"/>
    </source>
</evidence>